<evidence type="ECO:0000259" key="3">
    <source>
        <dbReference type="Pfam" id="PF15361"/>
    </source>
</evidence>
<reference evidence="4 5" key="1">
    <citation type="submission" date="2017-12" db="EMBL/GenBank/DDBJ databases">
        <title>Integrating genomic resources of turbot (Scophthalmus maximus) in depth evaluation of genetic and physical mapping variation across individuals.</title>
        <authorList>
            <person name="Martinez P."/>
        </authorList>
    </citation>
    <scope>NUCLEOTIDE SEQUENCE [LARGE SCALE GENOMIC DNA]</scope>
</reference>
<evidence type="ECO:0000256" key="1">
    <source>
        <dbReference type="SAM" id="MobiDB-lite"/>
    </source>
</evidence>
<dbReference type="GO" id="GO:0045202">
    <property type="term" value="C:synapse"/>
    <property type="evidence" value="ECO:0007669"/>
    <property type="project" value="GOC"/>
</dbReference>
<dbReference type="AlphaFoldDB" id="A0A2U9BCA5"/>
<feature type="domain" description="Resistance to inhibitors of cholinesterase protein 3 N-terminal" evidence="3">
    <location>
        <begin position="18"/>
        <end position="117"/>
    </location>
</feature>
<keyword evidence="5" id="KW-1185">Reference proteome</keyword>
<gene>
    <name evidence="4" type="ORF">SMAX5B_012721</name>
</gene>
<protein>
    <recommendedName>
        <fullName evidence="3">Resistance to inhibitors of cholinesterase protein 3 N-terminal domain-containing protein</fullName>
    </recommendedName>
</protein>
<dbReference type="GO" id="GO:0043005">
    <property type="term" value="C:neuron projection"/>
    <property type="evidence" value="ECO:0007669"/>
    <property type="project" value="TreeGrafter"/>
</dbReference>
<accession>A0A2U9BCA5</accession>
<proteinExistence type="predicted"/>
<dbReference type="GO" id="GO:0043025">
    <property type="term" value="C:neuronal cell body"/>
    <property type="evidence" value="ECO:0007669"/>
    <property type="project" value="TreeGrafter"/>
</dbReference>
<feature type="region of interest" description="Disordered" evidence="1">
    <location>
        <begin position="129"/>
        <end position="178"/>
    </location>
</feature>
<feature type="compositionally biased region" description="Acidic residues" evidence="1">
    <location>
        <begin position="133"/>
        <end position="142"/>
    </location>
</feature>
<dbReference type="Proteomes" id="UP000246464">
    <property type="component" value="Chromosome 5"/>
</dbReference>
<dbReference type="InterPro" id="IPR026160">
    <property type="entry name" value="Ric3"/>
</dbReference>
<keyword evidence="2" id="KW-1133">Transmembrane helix</keyword>
<evidence type="ECO:0000313" key="5">
    <source>
        <dbReference type="Proteomes" id="UP000246464"/>
    </source>
</evidence>
<dbReference type="Pfam" id="PF15361">
    <property type="entry name" value="RIC3"/>
    <property type="match status" value="1"/>
</dbReference>
<dbReference type="EMBL" id="CP026247">
    <property type="protein sequence ID" value="AWP01534.1"/>
    <property type="molecule type" value="Genomic_DNA"/>
</dbReference>
<dbReference type="GO" id="GO:0007271">
    <property type="term" value="P:synaptic transmission, cholinergic"/>
    <property type="evidence" value="ECO:0007669"/>
    <property type="project" value="TreeGrafter"/>
</dbReference>
<dbReference type="GO" id="GO:0034394">
    <property type="term" value="P:protein localization to cell surface"/>
    <property type="evidence" value="ECO:0007669"/>
    <property type="project" value="TreeGrafter"/>
</dbReference>
<sequence length="178" mass="20280">MDQLHLEADLRSKICSQRVGPGFYRPVMHRLPSPEDSDEWGVELSHSMTHSAEAMAKVKIIGRGKKYNLMAQVIPIYGFGILLYIIYIIYKLTCKKKTTKSRNYSTVIKTDIKCKIMMEAESLQFSCEGCPNPEEEAEEDKEEYSLLSAPEEGDDPIQADMPKEVGVSGLRMRNRRET</sequence>
<dbReference type="PANTHER" id="PTHR21723">
    <property type="entry name" value="RESISTANCE TO INHIBITORS OF CHOLINESTERASE PROTEIN 3 RIC3"/>
    <property type="match status" value="1"/>
</dbReference>
<name>A0A2U9BCA5_SCOMX</name>
<feature type="transmembrane region" description="Helical" evidence="2">
    <location>
        <begin position="69"/>
        <end position="90"/>
    </location>
</feature>
<dbReference type="PANTHER" id="PTHR21723:SF5">
    <property type="entry name" value="PROTEIN RIC-3"/>
    <property type="match status" value="1"/>
</dbReference>
<dbReference type="InterPro" id="IPR032763">
    <property type="entry name" value="RIC3_N"/>
</dbReference>
<keyword evidence="2" id="KW-0812">Transmembrane</keyword>
<keyword evidence="2" id="KW-0472">Membrane</keyword>
<organism evidence="4 5">
    <name type="scientific">Scophthalmus maximus</name>
    <name type="common">Turbot</name>
    <name type="synonym">Psetta maxima</name>
    <dbReference type="NCBI Taxonomy" id="52904"/>
    <lineage>
        <taxon>Eukaryota</taxon>
        <taxon>Metazoa</taxon>
        <taxon>Chordata</taxon>
        <taxon>Craniata</taxon>
        <taxon>Vertebrata</taxon>
        <taxon>Euteleostomi</taxon>
        <taxon>Actinopterygii</taxon>
        <taxon>Neopterygii</taxon>
        <taxon>Teleostei</taxon>
        <taxon>Neoteleostei</taxon>
        <taxon>Acanthomorphata</taxon>
        <taxon>Carangaria</taxon>
        <taxon>Pleuronectiformes</taxon>
        <taxon>Pleuronectoidei</taxon>
        <taxon>Scophthalmidae</taxon>
        <taxon>Scophthalmus</taxon>
    </lineage>
</organism>
<evidence type="ECO:0000313" key="4">
    <source>
        <dbReference type="EMBL" id="AWP01534.1"/>
    </source>
</evidence>
<evidence type="ECO:0000256" key="2">
    <source>
        <dbReference type="SAM" id="Phobius"/>
    </source>
</evidence>